<evidence type="ECO:0000256" key="5">
    <source>
        <dbReference type="ARBA" id="ARBA00022695"/>
    </source>
</evidence>
<evidence type="ECO:0000256" key="2">
    <source>
        <dbReference type="ARBA" id="ARBA00006460"/>
    </source>
</evidence>
<dbReference type="EMBL" id="BDSP01000193">
    <property type="protein sequence ID" value="GAX23067.1"/>
    <property type="molecule type" value="Genomic_DNA"/>
</dbReference>
<dbReference type="GO" id="GO:0046872">
    <property type="term" value="F:metal ion binding"/>
    <property type="evidence" value="ECO:0007669"/>
    <property type="project" value="UniProtKB-KW"/>
</dbReference>
<dbReference type="CDD" id="cd02735">
    <property type="entry name" value="RNAP_I_Rpa1_C"/>
    <property type="match status" value="1"/>
</dbReference>
<dbReference type="Pfam" id="PF00623">
    <property type="entry name" value="RNA_pol_Rpb1_2"/>
    <property type="match status" value="1"/>
</dbReference>
<keyword evidence="15" id="KW-1185">Reference proteome</keyword>
<keyword evidence="4 11" id="KW-0808">Transferase</keyword>
<dbReference type="InterPro" id="IPR000722">
    <property type="entry name" value="RNA_pol_asu"/>
</dbReference>
<evidence type="ECO:0000313" key="14">
    <source>
        <dbReference type="EMBL" id="GAX23067.1"/>
    </source>
</evidence>
<feature type="compositionally biased region" description="Basic and acidic residues" evidence="12">
    <location>
        <begin position="186"/>
        <end position="200"/>
    </location>
</feature>
<name>A0A1Z5K9X0_FISSO</name>
<dbReference type="Pfam" id="PF04983">
    <property type="entry name" value="RNA_pol_Rpb1_3"/>
    <property type="match status" value="1"/>
</dbReference>
<feature type="compositionally biased region" description="Basic and acidic residues" evidence="12">
    <location>
        <begin position="715"/>
        <end position="724"/>
    </location>
</feature>
<feature type="domain" description="RNA polymerase N-terminal" evidence="13">
    <location>
        <begin position="341"/>
        <end position="651"/>
    </location>
</feature>
<dbReference type="InterPro" id="IPR007083">
    <property type="entry name" value="RNA_pol_Rpb1_4"/>
</dbReference>
<gene>
    <name evidence="14" type="ORF">FisN_15Hh033</name>
</gene>
<dbReference type="InterPro" id="IPR038120">
    <property type="entry name" value="Rpb1_funnel_sf"/>
</dbReference>
<evidence type="ECO:0000256" key="11">
    <source>
        <dbReference type="RuleBase" id="RU004279"/>
    </source>
</evidence>
<dbReference type="Gene3D" id="1.10.132.30">
    <property type="match status" value="1"/>
</dbReference>
<feature type="compositionally biased region" description="Acidic residues" evidence="12">
    <location>
        <begin position="1506"/>
        <end position="1517"/>
    </location>
</feature>
<evidence type="ECO:0000256" key="6">
    <source>
        <dbReference type="ARBA" id="ARBA00022723"/>
    </source>
</evidence>
<dbReference type="PANTHER" id="PTHR19376">
    <property type="entry name" value="DNA-DIRECTED RNA POLYMERASE"/>
    <property type="match status" value="1"/>
</dbReference>
<comment type="similarity">
    <text evidence="2 11">Belongs to the RNA polymerase beta' chain family.</text>
</comment>
<evidence type="ECO:0000256" key="3">
    <source>
        <dbReference type="ARBA" id="ARBA00022478"/>
    </source>
</evidence>
<feature type="region of interest" description="Disordered" evidence="12">
    <location>
        <begin position="180"/>
        <end position="200"/>
    </location>
</feature>
<dbReference type="Pfam" id="PF04997">
    <property type="entry name" value="RNA_pol_Rpb1_1"/>
    <property type="match status" value="1"/>
</dbReference>
<dbReference type="FunFam" id="2.40.40.20:FF:000019">
    <property type="entry name" value="DNA-directed RNA polymerase II subunit RPB1"/>
    <property type="match status" value="1"/>
</dbReference>
<proteinExistence type="inferred from homology"/>
<feature type="compositionally biased region" description="Acidic residues" evidence="12">
    <location>
        <begin position="1470"/>
        <end position="1492"/>
    </location>
</feature>
<organism evidence="14 15">
    <name type="scientific">Fistulifera solaris</name>
    <name type="common">Oleaginous diatom</name>
    <dbReference type="NCBI Taxonomy" id="1519565"/>
    <lineage>
        <taxon>Eukaryota</taxon>
        <taxon>Sar</taxon>
        <taxon>Stramenopiles</taxon>
        <taxon>Ochrophyta</taxon>
        <taxon>Bacillariophyta</taxon>
        <taxon>Bacillariophyceae</taxon>
        <taxon>Bacillariophycidae</taxon>
        <taxon>Naviculales</taxon>
        <taxon>Naviculaceae</taxon>
        <taxon>Fistulifera</taxon>
    </lineage>
</organism>
<evidence type="ECO:0000256" key="10">
    <source>
        <dbReference type="ARBA" id="ARBA00023242"/>
    </source>
</evidence>
<dbReference type="Gene3D" id="3.30.1490.180">
    <property type="entry name" value="RNA polymerase ii"/>
    <property type="match status" value="1"/>
</dbReference>
<dbReference type="InterPro" id="IPR006592">
    <property type="entry name" value="RNA_pol_N"/>
</dbReference>
<keyword evidence="8" id="KW-0460">Magnesium</keyword>
<evidence type="ECO:0000259" key="13">
    <source>
        <dbReference type="SMART" id="SM00663"/>
    </source>
</evidence>
<evidence type="ECO:0000256" key="9">
    <source>
        <dbReference type="ARBA" id="ARBA00023163"/>
    </source>
</evidence>
<dbReference type="InterPro" id="IPR015699">
    <property type="entry name" value="DNA-dir_RNA_pol1_lsu_N"/>
</dbReference>
<dbReference type="Gene3D" id="4.10.860.120">
    <property type="entry name" value="RNA polymerase II, clamp domain"/>
    <property type="match status" value="1"/>
</dbReference>
<keyword evidence="6" id="KW-0479">Metal-binding</keyword>
<evidence type="ECO:0000256" key="7">
    <source>
        <dbReference type="ARBA" id="ARBA00022833"/>
    </source>
</evidence>
<keyword evidence="10" id="KW-0539">Nucleus</keyword>
<dbReference type="EC" id="2.7.7.6" evidence="11"/>
<feature type="region of interest" description="Disordered" evidence="12">
    <location>
        <begin position="1423"/>
        <end position="1540"/>
    </location>
</feature>
<reference evidence="14 15" key="1">
    <citation type="journal article" date="2015" name="Plant Cell">
        <title>Oil accumulation by the oleaginous diatom Fistulifera solaris as revealed by the genome and transcriptome.</title>
        <authorList>
            <person name="Tanaka T."/>
            <person name="Maeda Y."/>
            <person name="Veluchamy A."/>
            <person name="Tanaka M."/>
            <person name="Abida H."/>
            <person name="Marechal E."/>
            <person name="Bowler C."/>
            <person name="Muto M."/>
            <person name="Sunaga Y."/>
            <person name="Tanaka M."/>
            <person name="Yoshino T."/>
            <person name="Taniguchi T."/>
            <person name="Fukuda Y."/>
            <person name="Nemoto M."/>
            <person name="Matsumoto M."/>
            <person name="Wong P.S."/>
            <person name="Aburatani S."/>
            <person name="Fujibuchi W."/>
        </authorList>
    </citation>
    <scope>NUCLEOTIDE SEQUENCE [LARGE SCALE GENOMIC DNA]</scope>
    <source>
        <strain evidence="14 15">JPCC DA0580</strain>
    </source>
</reference>
<dbReference type="GO" id="GO:0003677">
    <property type="term" value="F:DNA binding"/>
    <property type="evidence" value="ECO:0007669"/>
    <property type="project" value="InterPro"/>
</dbReference>
<dbReference type="InterPro" id="IPR047107">
    <property type="entry name" value="DNA-dir_RNA_pol1_lsu_C"/>
</dbReference>
<dbReference type="InterPro" id="IPR042102">
    <property type="entry name" value="RNA_pol_Rpb1_3_sf"/>
</dbReference>
<dbReference type="InterPro" id="IPR045867">
    <property type="entry name" value="DNA-dir_RpoC_beta_prime"/>
</dbReference>
<comment type="caution">
    <text evidence="14">The sequence shown here is derived from an EMBL/GenBank/DDBJ whole genome shotgun (WGS) entry which is preliminary data.</text>
</comment>
<feature type="compositionally biased region" description="Acidic residues" evidence="12">
    <location>
        <begin position="1447"/>
        <end position="1462"/>
    </location>
</feature>
<dbReference type="InterPro" id="IPR007080">
    <property type="entry name" value="RNA_pol_Rpb1_1"/>
</dbReference>
<dbReference type="Gene3D" id="6.10.250.2940">
    <property type="match status" value="1"/>
</dbReference>
<dbReference type="Gene3D" id="6.20.50.80">
    <property type="match status" value="1"/>
</dbReference>
<feature type="compositionally biased region" description="Polar residues" evidence="12">
    <location>
        <begin position="1530"/>
        <end position="1540"/>
    </location>
</feature>
<dbReference type="Gene3D" id="1.10.150.390">
    <property type="match status" value="1"/>
</dbReference>
<dbReference type="Proteomes" id="UP000198406">
    <property type="component" value="Unassembled WGS sequence"/>
</dbReference>
<keyword evidence="7" id="KW-0862">Zinc</keyword>
<feature type="compositionally biased region" description="Acidic residues" evidence="12">
    <location>
        <begin position="284"/>
        <end position="299"/>
    </location>
</feature>
<dbReference type="InterPro" id="IPR007081">
    <property type="entry name" value="RNA_pol_Rpb1_5"/>
</dbReference>
<dbReference type="CDD" id="cd01435">
    <property type="entry name" value="RNAP_I_RPA1_N"/>
    <property type="match status" value="1"/>
</dbReference>
<comment type="subcellular location">
    <subcellularLocation>
        <location evidence="1">Nucleus</location>
    </subcellularLocation>
</comment>
<dbReference type="InterPro" id="IPR044893">
    <property type="entry name" value="RNA_pol_Rpb1_clamp_domain"/>
</dbReference>
<comment type="catalytic activity">
    <reaction evidence="11">
        <text>RNA(n) + a ribonucleoside 5'-triphosphate = RNA(n+1) + diphosphate</text>
        <dbReference type="Rhea" id="RHEA:21248"/>
        <dbReference type="Rhea" id="RHEA-COMP:14527"/>
        <dbReference type="Rhea" id="RHEA-COMP:17342"/>
        <dbReference type="ChEBI" id="CHEBI:33019"/>
        <dbReference type="ChEBI" id="CHEBI:61557"/>
        <dbReference type="ChEBI" id="CHEBI:140395"/>
        <dbReference type="EC" id="2.7.7.6"/>
    </reaction>
</comment>
<dbReference type="SUPFAM" id="SSF64484">
    <property type="entry name" value="beta and beta-prime subunits of DNA dependent RNA-polymerase"/>
    <property type="match status" value="1"/>
</dbReference>
<dbReference type="PANTHER" id="PTHR19376:SF11">
    <property type="entry name" value="DNA-DIRECTED RNA POLYMERASE I SUBUNIT RPA1"/>
    <property type="match status" value="1"/>
</dbReference>
<dbReference type="Gene3D" id="3.30.70.2850">
    <property type="match status" value="1"/>
</dbReference>
<evidence type="ECO:0000313" key="15">
    <source>
        <dbReference type="Proteomes" id="UP000198406"/>
    </source>
</evidence>
<dbReference type="Gene3D" id="2.40.40.20">
    <property type="match status" value="1"/>
</dbReference>
<dbReference type="GO" id="GO:0006351">
    <property type="term" value="P:DNA-templated transcription"/>
    <property type="evidence" value="ECO:0007669"/>
    <property type="project" value="InterPro"/>
</dbReference>
<evidence type="ECO:0000256" key="4">
    <source>
        <dbReference type="ARBA" id="ARBA00022679"/>
    </source>
</evidence>
<keyword evidence="3 11" id="KW-0240">DNA-directed RNA polymerase</keyword>
<dbReference type="Gene3D" id="1.10.274.100">
    <property type="entry name" value="RNA polymerase Rpb1, domain 3"/>
    <property type="match status" value="1"/>
</dbReference>
<dbReference type="InterPro" id="IPR007066">
    <property type="entry name" value="RNA_pol_Rpb1_3"/>
</dbReference>
<evidence type="ECO:0000256" key="8">
    <source>
        <dbReference type="ARBA" id="ARBA00022842"/>
    </source>
</evidence>
<keyword evidence="9 11" id="KW-0804">Transcription</keyword>
<sequence length="1746" mass="193514">MSFNPQKIPAIRKQINSVQFCFYTDNEVRDRSVVEITAPVSFDPTGTALPGGLYDPRLGPIKAFDPPCPTCALKSQDCPGHYGHIELIVPLYHPLLFPELVTLLRCKCWSCHALKAPVRPLKILKAKWNLWSQGRWDELADLDNQLAATMKDGRSNAERADEQNRMAALALDEHLAGILEVPRQQPRSEDTSSSSRDRTAWRKLLQKETLSLCKSSNKCHSCGAFSPKIRQDSHNKIFQSALSAKQKRLNAAEGVKLTSALGDDGGDNEENRGYNSDDDVMRLDEDDVDAESDDSEDEEQTKGTEKSRDIFIHAREVQAQVLKTWKLQPVLCQYLFGDSPDIFFVQVIAVPPNRFRPPMALGGGSMQVEHVQTAQLSELLSHHEKIRNQLASGKEEAAYSTWIDLQTTYNIFIDAAKDPRAGPNQQNVGIKQILERKEGLFRKNMMGKRVNYACRSVISPDPYIGTNEIGLPHYFATVLTYPVPVTDWNVRQVRQWVEQGPEDYPAARWVEMNGKRMDLTKMNSNQRRAVAAQLLTHHDKSPTIVGRQLRDGDYVLMNRQPTLHKPGIMAHRVRVLYNRNQRTIRMHYANCNTYNADFDGDEMNCHYPQSDIARAEAQHIASTDLQYIVPTDGTPLRGLIQDHVVGGVMLTKKDTFLEKWEFQQLLFASLTSLGGLEVIRSDEDIKFPPPAIRKPRTLWTGKQVITALLMNLSRGHDRDSEKTRNLPGLSTERKAKTPESAFGSKQEEHLVLIRDGELLRGILDKSAFGATDFSLVHAVQEAYGGEKAGLLLNAFGRLFTAYIQFFAGHSCRVEDLILTEKADAERRRLVQRAYNLGSRAAKAWADSDGGKVAIDEISEAEYGDIPLKPVEAAAAAAKIGELLSGNEGTENFAALDGYMQSKLNPLSSGIVKESLPSGLAVPFPYNTFSVMTTTGAKGSIVNQSQVTCALGQQALEGRRVPRMSSGRTLPSFMPYDPHPRADGFVMDRFLTGVRPQEYYFHTMSGRIGLVDTAVKTSRSGYLQRCLVKHLEELKVCYDYTVRDAEGSVIQFLYGEDGLDPTKACYLDCSVKSFDFMARNHTAMNRNYRALPDSTVDVAAEAALSVEASQQDDAKPLEKGDLVMARRLRHGNEWTRGTILKGWSSAVVTKVHKKGAVVDLKYLADNVSVQRVPVEADLGDCGSKLQQAASSIATIVKRAPPDPVLAGGARSQRLGSSGICVSEKVASAAYNAMKKPSIKQAMASCGLSRDELSNLVGAKYSNSLCYPGEAVGCIAAQSIGEPSTQMTLNTFHLAGAGANVTLGIPRVREIIMTASRELKTPTMSVPLQPFVTDKKAVRLSRDFTRLTLLELLAGDQGVSVTERLEKVEGTWERTYYVVLKFYAAERIKEAFGLTLKDIVKIVASTYVPLLSRYMKKELRRGAVEGDEGVVEVSGGGQSNFSKKKGSSDETDENDGDAVDDTEERGERNDILDDDDDDDDDDEDDDVPADEDGMDADRQRRRKQSVSYEDDEEPENGDMQDDRSSNEADDVPQTTFDTSILNTFTEKTAPTIQEKSNSIILQPLRVDPAARPLLMVGLAEQAAASTMVLSKKKIDQAFINEEQGRGKCLQTAGVNFEEIWQLESVDHNRLLSNDTWAVRQAYGVEAARNNIVDQIRGVFGAYGIDVNTRHLYLIADYMTFDGGYKPMNRNGMETCSSAFLQMSFETTVQFLKTAALAQKVEEIQSPSANIVVGRPVQHGTGSFSLLCK</sequence>
<dbReference type="SMART" id="SM00663">
    <property type="entry name" value="RPOLA_N"/>
    <property type="match status" value="1"/>
</dbReference>
<protein>
    <recommendedName>
        <fullName evidence="11">DNA-directed RNA polymerase subunit</fullName>
        <ecNumber evidence="11">2.7.7.6</ecNumber>
    </recommendedName>
</protein>
<feature type="region of interest" description="Disordered" evidence="12">
    <location>
        <begin position="258"/>
        <end position="307"/>
    </location>
</feature>
<comment type="function">
    <text evidence="11">DNA-dependent RNA polymerase catalyzes the transcription of DNA into RNA using the four ribonucleoside triphosphates as substrates.</text>
</comment>
<dbReference type="GO" id="GO:0003899">
    <property type="term" value="F:DNA-directed RNA polymerase activity"/>
    <property type="evidence" value="ECO:0007669"/>
    <property type="project" value="UniProtKB-EC"/>
</dbReference>
<feature type="region of interest" description="Disordered" evidence="12">
    <location>
        <begin position="715"/>
        <end position="740"/>
    </location>
</feature>
<accession>A0A1Z5K9X0</accession>
<dbReference type="Pfam" id="PF05000">
    <property type="entry name" value="RNA_pol_Rpb1_4"/>
    <property type="match status" value="1"/>
</dbReference>
<evidence type="ECO:0000256" key="12">
    <source>
        <dbReference type="SAM" id="MobiDB-lite"/>
    </source>
</evidence>
<keyword evidence="5 11" id="KW-0548">Nucleotidyltransferase</keyword>
<dbReference type="Pfam" id="PF04998">
    <property type="entry name" value="RNA_pol_Rpb1_5"/>
    <property type="match status" value="1"/>
</dbReference>
<evidence type="ECO:0000256" key="1">
    <source>
        <dbReference type="ARBA" id="ARBA00004123"/>
    </source>
</evidence>
<dbReference type="GO" id="GO:0005736">
    <property type="term" value="C:RNA polymerase I complex"/>
    <property type="evidence" value="ECO:0007669"/>
    <property type="project" value="UniProtKB-ARBA"/>
</dbReference>
<dbReference type="OrthoDB" id="270392at2759"/>
<dbReference type="InParanoid" id="A0A1Z5K9X0"/>